<sequence>MRTYDPADSITYVHLAPRPAAAAATSPHAHDECHRLPAGYANASLRARLGGRHLVSLRPALAVLPGGSAAATGSAPAAPALRLVQ</sequence>
<dbReference type="Proteomes" id="UP000198680">
    <property type="component" value="Unassembled WGS sequence"/>
</dbReference>
<evidence type="ECO:0000313" key="1">
    <source>
        <dbReference type="EMBL" id="SDM77038.1"/>
    </source>
</evidence>
<keyword evidence="2" id="KW-1185">Reference proteome</keyword>
<dbReference type="EMBL" id="FNHE01000008">
    <property type="protein sequence ID" value="SDM77038.1"/>
    <property type="molecule type" value="Genomic_DNA"/>
</dbReference>
<gene>
    <name evidence="1" type="ORF">SAMN05660642_03301</name>
</gene>
<dbReference type="RefSeq" id="WP_091220686.1">
    <property type="nucleotide sequence ID" value="NZ_FNHE01000008.1"/>
</dbReference>
<reference evidence="2" key="1">
    <citation type="submission" date="2016-10" db="EMBL/GenBank/DDBJ databases">
        <authorList>
            <person name="Varghese N."/>
            <person name="Submissions S."/>
        </authorList>
    </citation>
    <scope>NUCLEOTIDE SEQUENCE [LARGE SCALE GENOMIC DNA]</scope>
    <source>
        <strain evidence="2">DSM 45419</strain>
    </source>
</reference>
<proteinExistence type="predicted"/>
<name>A0A1G9VXK8_9ACTN</name>
<accession>A0A1G9VXK8</accession>
<dbReference type="STRING" id="1137991.SAMN05660642_03301"/>
<dbReference type="AlphaFoldDB" id="A0A1G9VXK8"/>
<evidence type="ECO:0000313" key="2">
    <source>
        <dbReference type="Proteomes" id="UP000198680"/>
    </source>
</evidence>
<protein>
    <submittedName>
        <fullName evidence="1">Uncharacterized protein</fullName>
    </submittedName>
</protein>
<dbReference type="OrthoDB" id="5198277at2"/>
<organism evidence="1 2">
    <name type="scientific">Geodermatophilus siccatus</name>
    <dbReference type="NCBI Taxonomy" id="1137991"/>
    <lineage>
        <taxon>Bacteria</taxon>
        <taxon>Bacillati</taxon>
        <taxon>Actinomycetota</taxon>
        <taxon>Actinomycetes</taxon>
        <taxon>Geodermatophilales</taxon>
        <taxon>Geodermatophilaceae</taxon>
        <taxon>Geodermatophilus</taxon>
    </lineage>
</organism>